<accession>A0A6A4NQK1</accession>
<keyword evidence="3" id="KW-1185">Reference proteome</keyword>
<comment type="caution">
    <text evidence="2">The sequence shown here is derived from an EMBL/GenBank/DDBJ whole genome shotgun (WGS) entry which is preliminary data.</text>
</comment>
<evidence type="ECO:0000313" key="3">
    <source>
        <dbReference type="Proteomes" id="UP000447434"/>
    </source>
</evidence>
<dbReference type="EMBL" id="WOCE01000022">
    <property type="protein sequence ID" value="KAE9588858.1"/>
    <property type="molecule type" value="Genomic_DNA"/>
</dbReference>
<dbReference type="OrthoDB" id="24590at2759"/>
<protein>
    <submittedName>
        <fullName evidence="2">Putative transcription factor interactor and regulator CCHC(Zn) family</fullName>
    </submittedName>
</protein>
<name>A0A6A4NQK1_LUPAL</name>
<organism evidence="2 3">
    <name type="scientific">Lupinus albus</name>
    <name type="common">White lupine</name>
    <name type="synonym">Lupinus termis</name>
    <dbReference type="NCBI Taxonomy" id="3870"/>
    <lineage>
        <taxon>Eukaryota</taxon>
        <taxon>Viridiplantae</taxon>
        <taxon>Streptophyta</taxon>
        <taxon>Embryophyta</taxon>
        <taxon>Tracheophyta</taxon>
        <taxon>Spermatophyta</taxon>
        <taxon>Magnoliopsida</taxon>
        <taxon>eudicotyledons</taxon>
        <taxon>Gunneridae</taxon>
        <taxon>Pentapetalae</taxon>
        <taxon>rosids</taxon>
        <taxon>fabids</taxon>
        <taxon>Fabales</taxon>
        <taxon>Fabaceae</taxon>
        <taxon>Papilionoideae</taxon>
        <taxon>50 kb inversion clade</taxon>
        <taxon>genistoids sensu lato</taxon>
        <taxon>core genistoids</taxon>
        <taxon>Genisteae</taxon>
        <taxon>Lupinus</taxon>
    </lineage>
</organism>
<dbReference type="Proteomes" id="UP000447434">
    <property type="component" value="Chromosome 22"/>
</dbReference>
<sequence length="83" mass="9538">MSVVPKQSIDLENDVRDDVDDCDVDDFEDKRSSKRIKTKRGVEVAKKSRRCHFPNCGGTNHDSRNCPNKRKKYSLLNSQSPNK</sequence>
<evidence type="ECO:0000256" key="1">
    <source>
        <dbReference type="SAM" id="MobiDB-lite"/>
    </source>
</evidence>
<feature type="region of interest" description="Disordered" evidence="1">
    <location>
        <begin position="53"/>
        <end position="83"/>
    </location>
</feature>
<evidence type="ECO:0000313" key="2">
    <source>
        <dbReference type="EMBL" id="KAE9588858.1"/>
    </source>
</evidence>
<reference evidence="3" key="1">
    <citation type="journal article" date="2020" name="Nat. Commun.">
        <title>Genome sequence of the cluster root forming white lupin.</title>
        <authorList>
            <person name="Hufnagel B."/>
            <person name="Marques A."/>
            <person name="Soriano A."/>
            <person name="Marques L."/>
            <person name="Divol F."/>
            <person name="Doumas P."/>
            <person name="Sallet E."/>
            <person name="Mancinotti D."/>
            <person name="Carrere S."/>
            <person name="Marande W."/>
            <person name="Arribat S."/>
            <person name="Keller J."/>
            <person name="Huneau C."/>
            <person name="Blein T."/>
            <person name="Aime D."/>
            <person name="Laguerre M."/>
            <person name="Taylor J."/>
            <person name="Schubert V."/>
            <person name="Nelson M."/>
            <person name="Geu-Flores F."/>
            <person name="Crespi M."/>
            <person name="Gallardo-Guerrero K."/>
            <person name="Delaux P.-M."/>
            <person name="Salse J."/>
            <person name="Berges H."/>
            <person name="Guyot R."/>
            <person name="Gouzy J."/>
            <person name="Peret B."/>
        </authorList>
    </citation>
    <scope>NUCLEOTIDE SEQUENCE [LARGE SCALE GENOMIC DNA]</scope>
    <source>
        <strain evidence="3">cv. Amiga</strain>
    </source>
</reference>
<dbReference type="AlphaFoldDB" id="A0A6A4NQK1"/>
<proteinExistence type="predicted"/>
<gene>
    <name evidence="2" type="ORF">Lalb_Chr22g0360051</name>
</gene>